<feature type="non-terminal residue" evidence="1">
    <location>
        <position position="91"/>
    </location>
</feature>
<keyword evidence="2" id="KW-1185">Reference proteome</keyword>
<gene>
    <name evidence="1" type="ORF">ATANTOWER_007964</name>
</gene>
<dbReference type="EMBL" id="JAHUTI010090450">
    <property type="protein sequence ID" value="MED6261645.1"/>
    <property type="molecule type" value="Genomic_DNA"/>
</dbReference>
<name>A0ABU7CID6_9TELE</name>
<evidence type="ECO:0000313" key="1">
    <source>
        <dbReference type="EMBL" id="MED6261645.1"/>
    </source>
</evidence>
<protein>
    <submittedName>
        <fullName evidence="1">Uncharacterized protein</fullName>
    </submittedName>
</protein>
<reference evidence="1 2" key="1">
    <citation type="submission" date="2021-07" db="EMBL/GenBank/DDBJ databases">
        <authorList>
            <person name="Palmer J.M."/>
        </authorList>
    </citation>
    <scope>NUCLEOTIDE SEQUENCE [LARGE SCALE GENOMIC DNA]</scope>
    <source>
        <strain evidence="1 2">AT_MEX2019</strain>
        <tissue evidence="1">Muscle</tissue>
    </source>
</reference>
<dbReference type="Proteomes" id="UP001345963">
    <property type="component" value="Unassembled WGS sequence"/>
</dbReference>
<proteinExistence type="predicted"/>
<comment type="caution">
    <text evidence="1">The sequence shown here is derived from an EMBL/GenBank/DDBJ whole genome shotgun (WGS) entry which is preliminary data.</text>
</comment>
<organism evidence="1 2">
    <name type="scientific">Ataeniobius toweri</name>
    <dbReference type="NCBI Taxonomy" id="208326"/>
    <lineage>
        <taxon>Eukaryota</taxon>
        <taxon>Metazoa</taxon>
        <taxon>Chordata</taxon>
        <taxon>Craniata</taxon>
        <taxon>Vertebrata</taxon>
        <taxon>Euteleostomi</taxon>
        <taxon>Actinopterygii</taxon>
        <taxon>Neopterygii</taxon>
        <taxon>Teleostei</taxon>
        <taxon>Neoteleostei</taxon>
        <taxon>Acanthomorphata</taxon>
        <taxon>Ovalentaria</taxon>
        <taxon>Atherinomorphae</taxon>
        <taxon>Cyprinodontiformes</taxon>
        <taxon>Goodeidae</taxon>
        <taxon>Ataeniobius</taxon>
    </lineage>
</organism>
<evidence type="ECO:0000313" key="2">
    <source>
        <dbReference type="Proteomes" id="UP001345963"/>
    </source>
</evidence>
<accession>A0ABU7CID6</accession>
<sequence>MGAMIVTGMALFTMFQMVLEFSGVLGDRLNIWIFGFMSLGFYNSDPTSFYPWRPDHIHSLEFRPFTFQIILCQNKHLFILSIFSGVFSVCG</sequence>